<dbReference type="EMBL" id="GL996501">
    <property type="protein sequence ID" value="EGW32831.1"/>
    <property type="molecule type" value="Genomic_DNA"/>
</dbReference>
<dbReference type="PROSITE" id="PS50297">
    <property type="entry name" value="ANK_REP_REGION"/>
    <property type="match status" value="1"/>
</dbReference>
<dbReference type="STRING" id="619300.G3AMH9"/>
<dbReference type="GeneID" id="18870038"/>
<feature type="compositionally biased region" description="Basic and acidic residues" evidence="4">
    <location>
        <begin position="269"/>
        <end position="282"/>
    </location>
</feature>
<dbReference type="HOGENOM" id="CLU_468501_0_0_1"/>
<dbReference type="Gene3D" id="1.25.40.20">
    <property type="entry name" value="Ankyrin repeat-containing domain"/>
    <property type="match status" value="1"/>
</dbReference>
<dbReference type="AlphaFoldDB" id="G3AMH9"/>
<gene>
    <name evidence="5" type="ORF">SPAPADRAFT_137304</name>
</gene>
<feature type="compositionally biased region" description="Polar residues" evidence="4">
    <location>
        <begin position="362"/>
        <end position="380"/>
    </location>
</feature>
<feature type="compositionally biased region" description="Low complexity" evidence="4">
    <location>
        <begin position="487"/>
        <end position="505"/>
    </location>
</feature>
<dbReference type="OMA" id="LHLCFQY"/>
<feature type="region of interest" description="Disordered" evidence="4">
    <location>
        <begin position="352"/>
        <end position="563"/>
    </location>
</feature>
<dbReference type="SUPFAM" id="SSF48403">
    <property type="entry name" value="Ankyrin repeat"/>
    <property type="match status" value="1"/>
</dbReference>
<accession>G3AMH9</accession>
<dbReference type="PANTHER" id="PTHR24198:SF165">
    <property type="entry name" value="ANKYRIN REPEAT-CONTAINING PROTEIN-RELATED"/>
    <property type="match status" value="1"/>
</dbReference>
<evidence type="ECO:0000313" key="5">
    <source>
        <dbReference type="EMBL" id="EGW32831.1"/>
    </source>
</evidence>
<evidence type="ECO:0000256" key="4">
    <source>
        <dbReference type="SAM" id="MobiDB-lite"/>
    </source>
</evidence>
<name>G3AMH9_SPAPN</name>
<feature type="compositionally biased region" description="Polar residues" evidence="4">
    <location>
        <begin position="392"/>
        <end position="425"/>
    </location>
</feature>
<dbReference type="KEGG" id="spaa:SPAPADRAFT_137304"/>
<dbReference type="PANTHER" id="PTHR24198">
    <property type="entry name" value="ANKYRIN REPEAT AND PROTEIN KINASE DOMAIN-CONTAINING PROTEIN"/>
    <property type="match status" value="1"/>
</dbReference>
<feature type="compositionally biased region" description="Polar residues" evidence="4">
    <location>
        <begin position="538"/>
        <end position="563"/>
    </location>
</feature>
<feature type="compositionally biased region" description="Polar residues" evidence="4">
    <location>
        <begin position="463"/>
        <end position="486"/>
    </location>
</feature>
<evidence type="ECO:0000256" key="3">
    <source>
        <dbReference type="PROSITE-ProRule" id="PRU00023"/>
    </source>
</evidence>
<dbReference type="InterPro" id="IPR036770">
    <property type="entry name" value="Ankyrin_rpt-contain_sf"/>
</dbReference>
<keyword evidence="6" id="KW-1185">Reference proteome</keyword>
<feature type="region of interest" description="Disordered" evidence="4">
    <location>
        <begin position="268"/>
        <end position="333"/>
    </location>
</feature>
<dbReference type="PROSITE" id="PS50088">
    <property type="entry name" value="ANK_REPEAT"/>
    <property type="match status" value="1"/>
</dbReference>
<dbReference type="RefSeq" id="XP_007374346.1">
    <property type="nucleotide sequence ID" value="XM_007374284.1"/>
</dbReference>
<dbReference type="SMART" id="SM00248">
    <property type="entry name" value="ANK"/>
    <property type="match status" value="4"/>
</dbReference>
<evidence type="ECO:0000256" key="2">
    <source>
        <dbReference type="ARBA" id="ARBA00023043"/>
    </source>
</evidence>
<keyword evidence="1" id="KW-0677">Repeat</keyword>
<dbReference type="InterPro" id="IPR002110">
    <property type="entry name" value="Ankyrin_rpt"/>
</dbReference>
<keyword evidence="2 3" id="KW-0040">ANK repeat</keyword>
<protein>
    <submittedName>
        <fullName evidence="5">Uncharacterized protein</fullName>
    </submittedName>
</protein>
<dbReference type="InParanoid" id="G3AMH9"/>
<feature type="compositionally biased region" description="Low complexity" evidence="4">
    <location>
        <begin position="432"/>
        <end position="452"/>
    </location>
</feature>
<sequence length="563" mass="63016">MLDPQQRLRKAVIDGNLPIVQRLLSRFPSLWLNVDSAHDGWSNLHYASYYGHYLVCFHLVSFINNDLESKYTKLDLLSFDNLTVLHVCIEGKHLQTLHYLLQEFPGKLWLNYPGGASKQTPLHWSCKYGFSEGTKLLLEFGASWDERDGNGDTCLHHCFQHGNTQCIQEILRYIFQNTNDKEKAIDKIDYFERMRNKRGCVAFDYASSSSLARKYQLLKQDLMALDFSDSGEASSGSSMVYTLHQNQSMHSLETSRILTSPILPMGIQKQEDNEHTIIHDDIDTTITTEEEEEEEEEKPGRRSHSQSLPTNPETTNSLPGTKVRSRSNTNYIYHPPNLNNIPVLGSPRFASPPVMPPPSTPITNRAPSLKSVTISPSVRSNGHDSTEDSQRPESPQSIWSLQSTNTSPAKSQHGQRRSFSFSKSSMPRPRAESASAVANSASVAAKKAFVSSRPSHENHRSRPNTPSQRSRQSESSHTSPTLQKLNSRTSSTSIGSIGSQTSPTSQHEHILRKSQSSSTLSSDPTTIPIIRQPPQRTDSAGSLTMSDSSRKFSVNSISFSRIR</sequence>
<feature type="compositionally biased region" description="Low complexity" evidence="4">
    <location>
        <begin position="514"/>
        <end position="537"/>
    </location>
</feature>
<dbReference type="Proteomes" id="UP000000709">
    <property type="component" value="Unassembled WGS sequence"/>
</dbReference>
<feature type="compositionally biased region" description="Acidic residues" evidence="4">
    <location>
        <begin position="288"/>
        <end position="297"/>
    </location>
</feature>
<feature type="compositionally biased region" description="Polar residues" evidence="4">
    <location>
        <begin position="305"/>
        <end position="319"/>
    </location>
</feature>
<dbReference type="eggNOG" id="KOG0504">
    <property type="taxonomic scope" value="Eukaryota"/>
</dbReference>
<evidence type="ECO:0000313" key="6">
    <source>
        <dbReference type="Proteomes" id="UP000000709"/>
    </source>
</evidence>
<reference evidence="5 6" key="1">
    <citation type="journal article" date="2011" name="Proc. Natl. Acad. Sci. U.S.A.">
        <title>Comparative genomics of xylose-fermenting fungi for enhanced biofuel production.</title>
        <authorList>
            <person name="Wohlbach D.J."/>
            <person name="Kuo A."/>
            <person name="Sato T.K."/>
            <person name="Potts K.M."/>
            <person name="Salamov A.A."/>
            <person name="LaButti K.M."/>
            <person name="Sun H."/>
            <person name="Clum A."/>
            <person name="Pangilinan J.L."/>
            <person name="Lindquist E.A."/>
            <person name="Lucas S."/>
            <person name="Lapidus A."/>
            <person name="Jin M."/>
            <person name="Gunawan C."/>
            <person name="Balan V."/>
            <person name="Dale B.E."/>
            <person name="Jeffries T.W."/>
            <person name="Zinkel R."/>
            <person name="Barry K.W."/>
            <person name="Grigoriev I.V."/>
            <person name="Gasch A.P."/>
        </authorList>
    </citation>
    <scope>NUCLEOTIDE SEQUENCE [LARGE SCALE GENOMIC DNA]</scope>
    <source>
        <strain evidence="6">NRRL Y-27907 / 11-Y1</strain>
    </source>
</reference>
<dbReference type="OrthoDB" id="823504at2759"/>
<proteinExistence type="predicted"/>
<dbReference type="Pfam" id="PF12796">
    <property type="entry name" value="Ank_2"/>
    <property type="match status" value="1"/>
</dbReference>
<feature type="repeat" description="ANK" evidence="3">
    <location>
        <begin position="117"/>
        <end position="149"/>
    </location>
</feature>
<feature type="compositionally biased region" description="Basic and acidic residues" evidence="4">
    <location>
        <begin position="381"/>
        <end position="391"/>
    </location>
</feature>
<evidence type="ECO:0000256" key="1">
    <source>
        <dbReference type="ARBA" id="ARBA00022737"/>
    </source>
</evidence>
<organism evidence="6">
    <name type="scientific">Spathaspora passalidarum (strain NRRL Y-27907 / 11-Y1)</name>
    <dbReference type="NCBI Taxonomy" id="619300"/>
    <lineage>
        <taxon>Eukaryota</taxon>
        <taxon>Fungi</taxon>
        <taxon>Dikarya</taxon>
        <taxon>Ascomycota</taxon>
        <taxon>Saccharomycotina</taxon>
        <taxon>Pichiomycetes</taxon>
        <taxon>Debaryomycetaceae</taxon>
        <taxon>Spathaspora</taxon>
    </lineage>
</organism>